<evidence type="ECO:0000313" key="8">
    <source>
        <dbReference type="EMBL" id="KAJ1528757.1"/>
    </source>
</evidence>
<keyword evidence="3" id="KW-0297">G-protein coupled receptor</keyword>
<evidence type="ECO:0000256" key="5">
    <source>
        <dbReference type="ARBA" id="ARBA00023224"/>
    </source>
</evidence>
<accession>A0AAV7XYL5</accession>
<sequence>MIETVAAKAFEKSQIAQLSLKGNLNLKHLDPDAFVGIESLRQLDLSRTSITNMPTRGLEDLEHLILQDTHLLKVFPAAFHFKALQVANLTYPYHCCAFSHPAAHRPEEYATYLENVTLQPGVLEAVCGDLAKPRAPVSCSPEPDAFSPCEDLMGNWLLRLSVWAVSVAALLGNGTVLLVLLSPRRRLSVPRFLMCHLAAADLAMGVYLLMLAVMDAVSVGSYFNYAIDWQNGEVLWILSKRWTTAGDPRLTVPEMSKFYFSLGLPITSESGWAESTPPSGPPQKTCNRNGSWAAGIDGGEGRRLH</sequence>
<feature type="transmembrane region" description="Helical" evidence="7">
    <location>
        <begin position="156"/>
        <end position="181"/>
    </location>
</feature>
<dbReference type="InterPro" id="IPR002131">
    <property type="entry name" value="Gphrmn_rcpt_fam"/>
</dbReference>
<gene>
    <name evidence="8" type="ORF">ONE63_007144</name>
</gene>
<dbReference type="InterPro" id="IPR032675">
    <property type="entry name" value="LRR_dom_sf"/>
</dbReference>
<dbReference type="PRINTS" id="PR00373">
    <property type="entry name" value="GLYCHORMONER"/>
</dbReference>
<keyword evidence="9" id="KW-1185">Reference proteome</keyword>
<dbReference type="AlphaFoldDB" id="A0AAV7XYL5"/>
<keyword evidence="4" id="KW-0675">Receptor</keyword>
<feature type="region of interest" description="Disordered" evidence="6">
    <location>
        <begin position="271"/>
        <end position="305"/>
    </location>
</feature>
<reference evidence="8" key="1">
    <citation type="submission" date="2022-12" db="EMBL/GenBank/DDBJ databases">
        <title>Chromosome-level genome assembly of the bean flower thrips Megalurothrips usitatus.</title>
        <authorList>
            <person name="Ma L."/>
            <person name="Liu Q."/>
            <person name="Li H."/>
            <person name="Cai W."/>
        </authorList>
    </citation>
    <scope>NUCLEOTIDE SEQUENCE</scope>
    <source>
        <strain evidence="8">Cailab_2022a</strain>
    </source>
</reference>
<dbReference type="PANTHER" id="PTHR24372:SF74">
    <property type="entry name" value="LP13728P"/>
    <property type="match status" value="1"/>
</dbReference>
<evidence type="ECO:0000313" key="9">
    <source>
        <dbReference type="Proteomes" id="UP001075354"/>
    </source>
</evidence>
<keyword evidence="5" id="KW-0807">Transducer</keyword>
<protein>
    <submittedName>
        <fullName evidence="8">Uncharacterized protein</fullName>
    </submittedName>
</protein>
<keyword evidence="7" id="KW-1133">Transmembrane helix</keyword>
<evidence type="ECO:0000256" key="4">
    <source>
        <dbReference type="ARBA" id="ARBA00023170"/>
    </source>
</evidence>
<dbReference type="PANTHER" id="PTHR24372">
    <property type="entry name" value="GLYCOPROTEIN HORMONE RECEPTOR"/>
    <property type="match status" value="1"/>
</dbReference>
<evidence type="ECO:0000256" key="2">
    <source>
        <dbReference type="ARBA" id="ARBA00022475"/>
    </source>
</evidence>
<keyword evidence="7" id="KW-0472">Membrane</keyword>
<evidence type="ECO:0000256" key="1">
    <source>
        <dbReference type="ARBA" id="ARBA00004651"/>
    </source>
</evidence>
<dbReference type="GO" id="GO:0007189">
    <property type="term" value="P:adenylate cyclase-activating G protein-coupled receptor signaling pathway"/>
    <property type="evidence" value="ECO:0007669"/>
    <property type="project" value="TreeGrafter"/>
</dbReference>
<dbReference type="GO" id="GO:0016500">
    <property type="term" value="F:protein-hormone receptor activity"/>
    <property type="evidence" value="ECO:0007669"/>
    <property type="project" value="InterPro"/>
</dbReference>
<dbReference type="Gene3D" id="1.20.1070.10">
    <property type="entry name" value="Rhodopsin 7-helix transmembrane proteins"/>
    <property type="match status" value="1"/>
</dbReference>
<dbReference type="GO" id="GO:0005886">
    <property type="term" value="C:plasma membrane"/>
    <property type="evidence" value="ECO:0007669"/>
    <property type="project" value="UniProtKB-SubCell"/>
</dbReference>
<feature type="transmembrane region" description="Helical" evidence="7">
    <location>
        <begin position="193"/>
        <end position="214"/>
    </location>
</feature>
<comment type="subcellular location">
    <subcellularLocation>
        <location evidence="1">Cell membrane</location>
        <topology evidence="1">Multi-pass membrane protein</topology>
    </subcellularLocation>
</comment>
<dbReference type="Proteomes" id="UP001075354">
    <property type="component" value="Chromosome 4"/>
</dbReference>
<dbReference type="Gene3D" id="3.80.10.10">
    <property type="entry name" value="Ribonuclease Inhibitor"/>
    <property type="match status" value="1"/>
</dbReference>
<keyword evidence="2" id="KW-1003">Cell membrane</keyword>
<organism evidence="8 9">
    <name type="scientific">Megalurothrips usitatus</name>
    <name type="common">bean blossom thrips</name>
    <dbReference type="NCBI Taxonomy" id="439358"/>
    <lineage>
        <taxon>Eukaryota</taxon>
        <taxon>Metazoa</taxon>
        <taxon>Ecdysozoa</taxon>
        <taxon>Arthropoda</taxon>
        <taxon>Hexapoda</taxon>
        <taxon>Insecta</taxon>
        <taxon>Pterygota</taxon>
        <taxon>Neoptera</taxon>
        <taxon>Paraneoptera</taxon>
        <taxon>Thysanoptera</taxon>
        <taxon>Terebrantia</taxon>
        <taxon>Thripoidea</taxon>
        <taxon>Thripidae</taxon>
        <taxon>Megalurothrips</taxon>
    </lineage>
</organism>
<dbReference type="GO" id="GO:0009755">
    <property type="term" value="P:hormone-mediated signaling pathway"/>
    <property type="evidence" value="ECO:0007669"/>
    <property type="project" value="TreeGrafter"/>
</dbReference>
<evidence type="ECO:0000256" key="3">
    <source>
        <dbReference type="ARBA" id="ARBA00023040"/>
    </source>
</evidence>
<keyword evidence="7" id="KW-0812">Transmembrane</keyword>
<dbReference type="InterPro" id="IPR001611">
    <property type="entry name" value="Leu-rich_rpt"/>
</dbReference>
<dbReference type="SUPFAM" id="SSF52058">
    <property type="entry name" value="L domain-like"/>
    <property type="match status" value="1"/>
</dbReference>
<dbReference type="SUPFAM" id="SSF81321">
    <property type="entry name" value="Family A G protein-coupled receptor-like"/>
    <property type="match status" value="1"/>
</dbReference>
<comment type="caution">
    <text evidence="8">The sequence shown here is derived from an EMBL/GenBank/DDBJ whole genome shotgun (WGS) entry which is preliminary data.</text>
</comment>
<dbReference type="GO" id="GO:0008528">
    <property type="term" value="F:G protein-coupled peptide receptor activity"/>
    <property type="evidence" value="ECO:0007669"/>
    <property type="project" value="TreeGrafter"/>
</dbReference>
<proteinExistence type="predicted"/>
<evidence type="ECO:0000256" key="6">
    <source>
        <dbReference type="SAM" id="MobiDB-lite"/>
    </source>
</evidence>
<evidence type="ECO:0000256" key="7">
    <source>
        <dbReference type="SAM" id="Phobius"/>
    </source>
</evidence>
<name>A0AAV7XYL5_9NEOP</name>
<dbReference type="EMBL" id="JAPTSV010000004">
    <property type="protein sequence ID" value="KAJ1528757.1"/>
    <property type="molecule type" value="Genomic_DNA"/>
</dbReference>
<dbReference type="Pfam" id="PF13855">
    <property type="entry name" value="LRR_8"/>
    <property type="match status" value="1"/>
</dbReference>